<dbReference type="PANTHER" id="PTHR12626:SF0">
    <property type="entry name" value="PROGRAMMED CELL DEATH PROTEIN 4"/>
    <property type="match status" value="1"/>
</dbReference>
<feature type="compositionally biased region" description="Gly residues" evidence="7">
    <location>
        <begin position="103"/>
        <end position="115"/>
    </location>
</feature>
<accession>A0A1Q3F435</accession>
<comment type="similarity">
    <text evidence="2">Belongs to the PDCD4 family.</text>
</comment>
<evidence type="ECO:0000259" key="8">
    <source>
        <dbReference type="PROSITE" id="PS51366"/>
    </source>
</evidence>
<dbReference type="AlphaFoldDB" id="A0A1Q3F435"/>
<evidence type="ECO:0000313" key="9">
    <source>
        <dbReference type="EMBL" id="JAV22297.1"/>
    </source>
</evidence>
<evidence type="ECO:0000256" key="7">
    <source>
        <dbReference type="SAM" id="MobiDB-lite"/>
    </source>
</evidence>
<dbReference type="InterPro" id="IPR016024">
    <property type="entry name" value="ARM-type_fold"/>
</dbReference>
<dbReference type="SMART" id="SM00544">
    <property type="entry name" value="MA3"/>
    <property type="match status" value="2"/>
</dbReference>
<evidence type="ECO:0000256" key="1">
    <source>
        <dbReference type="ARBA" id="ARBA00004496"/>
    </source>
</evidence>
<evidence type="ECO:0000256" key="4">
    <source>
        <dbReference type="ARBA" id="ARBA00022490"/>
    </source>
</evidence>
<dbReference type="Gene3D" id="1.25.40.180">
    <property type="match status" value="2"/>
</dbReference>
<dbReference type="InterPro" id="IPR039778">
    <property type="entry name" value="PDCD4"/>
</dbReference>
<keyword evidence="6" id="KW-0539">Nucleus</keyword>
<sequence length="480" mass="53169">MMEVEKMPNGDHALNGALNGHHDENSSSPVGSPKANGSPAGAGAGGDGLMKKPIGILDDKQKKRVRKLSRSNSKDGALGVAGTPNFVAPHRKWKNSRRSRNGVGRGLPKKGGAGGKGVWGKLGSELYDELDEELDQNDPNFDLDAYNSRRNIELKEVVPEITVEEFTKKVGSILLEYYEHGDTHEVADSLDDIMSAERRPLVPKVAVEMAFEHKQSQRELTSVLISDLYGRTITSRDICKGFDTLLENMPDLILDTPEAPHILGNFIARAVADDCIPPKYAFDVEARPDAATLSAPAREALTRASGLLSLHQGWGHLDDVWGVGGALRPVKTLTRQMAILLQEYLLSRDLEEAQRSIKELEVPHFHHELIYEAIVLMLEALSEPTEEAICALFKSLDDTCIVTPEQMEQGFRRVYEDMTDIVLDIPLAYSILDRFVQRCQRADFLNEAVIKDLPSRGRKRFVSEGDGGRIKPVNLNSRDF</sequence>
<dbReference type="FunFam" id="1.25.40.180:FF:000008">
    <property type="entry name" value="Programmed cell death protein 4"/>
    <property type="match status" value="1"/>
</dbReference>
<feature type="region of interest" description="Disordered" evidence="7">
    <location>
        <begin position="1"/>
        <end position="115"/>
    </location>
</feature>
<organism evidence="9">
    <name type="scientific">Culex tarsalis</name>
    <name type="common">Encephalitis mosquito</name>
    <dbReference type="NCBI Taxonomy" id="7177"/>
    <lineage>
        <taxon>Eukaryota</taxon>
        <taxon>Metazoa</taxon>
        <taxon>Ecdysozoa</taxon>
        <taxon>Arthropoda</taxon>
        <taxon>Hexapoda</taxon>
        <taxon>Insecta</taxon>
        <taxon>Pterygota</taxon>
        <taxon>Neoptera</taxon>
        <taxon>Endopterygota</taxon>
        <taxon>Diptera</taxon>
        <taxon>Nematocera</taxon>
        <taxon>Culicoidea</taxon>
        <taxon>Culicidae</taxon>
        <taxon>Culicinae</taxon>
        <taxon>Culicini</taxon>
        <taxon>Culex</taxon>
        <taxon>Culex</taxon>
    </lineage>
</organism>
<dbReference type="Pfam" id="PF02847">
    <property type="entry name" value="MA3"/>
    <property type="match status" value="2"/>
</dbReference>
<protein>
    <recommendedName>
        <fullName evidence="3">Programmed cell death protein 4</fullName>
    </recommendedName>
</protein>
<name>A0A1Q3F435_CULTA</name>
<dbReference type="EMBL" id="GFDL01012748">
    <property type="protein sequence ID" value="JAV22297.1"/>
    <property type="molecule type" value="Transcribed_RNA"/>
</dbReference>
<feature type="compositionally biased region" description="Basic residues" evidence="7">
    <location>
        <begin position="89"/>
        <end position="100"/>
    </location>
</feature>
<proteinExistence type="inferred from homology"/>
<reference evidence="9" key="1">
    <citation type="submission" date="2017-01" db="EMBL/GenBank/DDBJ databases">
        <title>A deep insight into the sialotranscriptome of adult male and female Cluex tarsalis mosquitoes.</title>
        <authorList>
            <person name="Ribeiro J.M."/>
            <person name="Moreira F."/>
            <person name="Bernard K.A."/>
            <person name="Calvo E."/>
        </authorList>
    </citation>
    <scope>NUCLEOTIDE SEQUENCE</scope>
    <source>
        <strain evidence="9">Kern County</strain>
        <tissue evidence="9">Salivary glands</tissue>
    </source>
</reference>
<dbReference type="InterPro" id="IPR003891">
    <property type="entry name" value="Initiation_fac_eIF4g_MI"/>
</dbReference>
<dbReference type="PROSITE" id="PS51366">
    <property type="entry name" value="MI"/>
    <property type="match status" value="2"/>
</dbReference>
<dbReference type="FunFam" id="1.25.40.180:FF:000009">
    <property type="entry name" value="programmed cell death protein 4"/>
    <property type="match status" value="1"/>
</dbReference>
<dbReference type="GO" id="GO:0005634">
    <property type="term" value="C:nucleus"/>
    <property type="evidence" value="ECO:0007669"/>
    <property type="project" value="TreeGrafter"/>
</dbReference>
<dbReference type="GO" id="GO:0005829">
    <property type="term" value="C:cytosol"/>
    <property type="evidence" value="ECO:0007669"/>
    <property type="project" value="TreeGrafter"/>
</dbReference>
<keyword evidence="5" id="KW-0677">Repeat</keyword>
<comment type="subcellular location">
    <subcellularLocation>
        <location evidence="1">Cytoplasm</location>
    </subcellularLocation>
</comment>
<evidence type="ECO:0000256" key="6">
    <source>
        <dbReference type="ARBA" id="ARBA00023242"/>
    </source>
</evidence>
<evidence type="ECO:0000256" key="5">
    <source>
        <dbReference type="ARBA" id="ARBA00022737"/>
    </source>
</evidence>
<evidence type="ECO:0000256" key="3">
    <source>
        <dbReference type="ARBA" id="ARBA00014414"/>
    </source>
</evidence>
<feature type="domain" description="MI" evidence="8">
    <location>
        <begin position="332"/>
        <end position="455"/>
    </location>
</feature>
<feature type="domain" description="MI" evidence="8">
    <location>
        <begin position="165"/>
        <end position="286"/>
    </location>
</feature>
<evidence type="ECO:0000256" key="2">
    <source>
        <dbReference type="ARBA" id="ARBA00005497"/>
    </source>
</evidence>
<dbReference type="SUPFAM" id="SSF48371">
    <property type="entry name" value="ARM repeat"/>
    <property type="match status" value="2"/>
</dbReference>
<dbReference type="GO" id="GO:0045892">
    <property type="term" value="P:negative regulation of DNA-templated transcription"/>
    <property type="evidence" value="ECO:0007669"/>
    <property type="project" value="InterPro"/>
</dbReference>
<keyword evidence="4" id="KW-0963">Cytoplasm</keyword>
<dbReference type="PANTHER" id="PTHR12626">
    <property type="entry name" value="PROGRAMMED CELL DEATH 4"/>
    <property type="match status" value="1"/>
</dbReference>